<dbReference type="Proteomes" id="UP000278673">
    <property type="component" value="Unassembled WGS sequence"/>
</dbReference>
<evidence type="ECO:0008006" key="3">
    <source>
        <dbReference type="Google" id="ProtNLM"/>
    </source>
</evidence>
<sequence>MTARAQTSQRELRLRWWAVALPVAVFLGLLALLASGGENATASGTDPFTRVVEHLRVTLL</sequence>
<gene>
    <name evidence="1" type="ORF">EBN88_22775</name>
</gene>
<keyword evidence="2" id="KW-1185">Reference proteome</keyword>
<protein>
    <recommendedName>
        <fullName evidence="3">ABC transporter permease</fullName>
    </recommendedName>
</protein>
<dbReference type="RefSeq" id="WP_122185781.1">
    <property type="nucleotide sequence ID" value="NZ_RFFJ01000161.1"/>
</dbReference>
<comment type="caution">
    <text evidence="1">The sequence shown here is derived from an EMBL/GenBank/DDBJ whole genome shotgun (WGS) entry which is preliminary data.</text>
</comment>
<evidence type="ECO:0000313" key="1">
    <source>
        <dbReference type="EMBL" id="RMI35932.1"/>
    </source>
</evidence>
<dbReference type="AlphaFoldDB" id="A0A3M2LEP0"/>
<dbReference type="EMBL" id="RFFJ01000161">
    <property type="protein sequence ID" value="RMI35932.1"/>
    <property type="molecule type" value="Genomic_DNA"/>
</dbReference>
<reference evidence="1 2" key="1">
    <citation type="submission" date="2018-10" db="EMBL/GenBank/DDBJ databases">
        <title>Isolation, diversity and antifungal activity of actinobacteria from wheat.</title>
        <authorList>
            <person name="Han C."/>
        </authorList>
    </citation>
    <scope>NUCLEOTIDE SEQUENCE [LARGE SCALE GENOMIC DNA]</scope>
    <source>
        <strain evidence="1 2">NEAU-YY642</strain>
    </source>
</reference>
<proteinExistence type="predicted"/>
<name>A0A3M2LEP0_9ACTN</name>
<organism evidence="1 2">
    <name type="scientific">Streptomyces triticirhizae</name>
    <dbReference type="NCBI Taxonomy" id="2483353"/>
    <lineage>
        <taxon>Bacteria</taxon>
        <taxon>Bacillati</taxon>
        <taxon>Actinomycetota</taxon>
        <taxon>Actinomycetes</taxon>
        <taxon>Kitasatosporales</taxon>
        <taxon>Streptomycetaceae</taxon>
        <taxon>Streptomyces</taxon>
    </lineage>
</organism>
<evidence type="ECO:0000313" key="2">
    <source>
        <dbReference type="Proteomes" id="UP000278673"/>
    </source>
</evidence>
<accession>A0A3M2LEP0</accession>